<name>A0A7W5G6U1_9GAMM</name>
<dbReference type="InterPro" id="IPR058240">
    <property type="entry name" value="rSAM_sf"/>
</dbReference>
<protein>
    <submittedName>
        <fullName evidence="1">Oxygen-independent coproporphyrinogen-3 oxidase</fullName>
        <ecNumber evidence="1">1.3.98.3</ecNumber>
    </submittedName>
</protein>
<accession>A0A7W5G6U1</accession>
<dbReference type="GO" id="GO:0051989">
    <property type="term" value="F:coproporphyrinogen dehydrogenase activity"/>
    <property type="evidence" value="ECO:0007669"/>
    <property type="project" value="UniProtKB-EC"/>
</dbReference>
<dbReference type="Proteomes" id="UP000525987">
    <property type="component" value="Unassembled WGS sequence"/>
</dbReference>
<sequence>MPATAQDSFGADDYVAALTASNMADRPLSVHLRLPLCGGGAAREDTGMGAFGVGLARLDREMVLIRRCLSAGRRIQALHWEGHALPGMSLAQMSELADRLEARFALDTSGDRDFIVELAPRATDVFALRHLQALGFNRLKLMLPFVTGRRVTSPSHWARRVEPLLDETQRVGWHSLELVHTIGPWCQSRHTLLEILLTLGAMAPPRITLRPSGTLSSLQWHHALNAADALLLARGYGLLGPGAYARRGGALEDALEQARRETVRDRLGLGTGGVSRLPDAEARNTRNAMAYAAALDAGRLATATGNWHRADEDSQAAAPS</sequence>
<evidence type="ECO:0000313" key="1">
    <source>
        <dbReference type="EMBL" id="MBB3142938.1"/>
    </source>
</evidence>
<evidence type="ECO:0000313" key="2">
    <source>
        <dbReference type="Proteomes" id="UP000525987"/>
    </source>
</evidence>
<dbReference type="EMBL" id="JACHXM010000030">
    <property type="protein sequence ID" value="MBB3142938.1"/>
    <property type="molecule type" value="Genomic_DNA"/>
</dbReference>
<gene>
    <name evidence="1" type="ORF">FHR96_003843</name>
</gene>
<organism evidence="1 2">
    <name type="scientific">Halomonas organivorans</name>
    <dbReference type="NCBI Taxonomy" id="257772"/>
    <lineage>
        <taxon>Bacteria</taxon>
        <taxon>Pseudomonadati</taxon>
        <taxon>Pseudomonadota</taxon>
        <taxon>Gammaproteobacteria</taxon>
        <taxon>Oceanospirillales</taxon>
        <taxon>Halomonadaceae</taxon>
        <taxon>Halomonas</taxon>
    </lineage>
</organism>
<keyword evidence="2" id="KW-1185">Reference proteome</keyword>
<dbReference type="EC" id="1.3.98.3" evidence="1"/>
<dbReference type="AlphaFoldDB" id="A0A7W5G6U1"/>
<keyword evidence="1" id="KW-0560">Oxidoreductase</keyword>
<proteinExistence type="predicted"/>
<dbReference type="SUPFAM" id="SSF102114">
    <property type="entry name" value="Radical SAM enzymes"/>
    <property type="match status" value="1"/>
</dbReference>
<reference evidence="1 2" key="1">
    <citation type="submission" date="2020-08" db="EMBL/GenBank/DDBJ databases">
        <title>Genomic Encyclopedia of Type Strains, Phase III (KMG-III): the genomes of soil and plant-associated and newly described type strains.</title>
        <authorList>
            <person name="Whitman W."/>
        </authorList>
    </citation>
    <scope>NUCLEOTIDE SEQUENCE [LARGE SCALE GENOMIC DNA]</scope>
    <source>
        <strain evidence="1 2">CECT 5995</strain>
    </source>
</reference>
<comment type="caution">
    <text evidence="1">The sequence shown here is derived from an EMBL/GenBank/DDBJ whole genome shotgun (WGS) entry which is preliminary data.</text>
</comment>
<dbReference type="RefSeq" id="WP_183389290.1">
    <property type="nucleotide sequence ID" value="NZ_JACHXM010000030.1"/>
</dbReference>